<dbReference type="InterPro" id="IPR003607">
    <property type="entry name" value="HD/PDEase_dom"/>
</dbReference>
<dbReference type="PROSITE" id="PS51831">
    <property type="entry name" value="HD"/>
    <property type="match status" value="1"/>
</dbReference>
<dbReference type="GO" id="GO:0008803">
    <property type="term" value="F:bis(5'-nucleosyl)-tetraphosphatase (symmetrical) activity"/>
    <property type="evidence" value="ECO:0007669"/>
    <property type="project" value="UniProtKB-EC"/>
</dbReference>
<accession>A0A078M3R4</accession>
<dbReference type="SMART" id="SM00471">
    <property type="entry name" value="HDc"/>
    <property type="match status" value="1"/>
</dbReference>
<keyword evidence="3" id="KW-0547">Nucleotide-binding</keyword>
<proteinExistence type="predicted"/>
<dbReference type="Proteomes" id="UP000044136">
    <property type="component" value="Unassembled WGS sequence"/>
</dbReference>
<keyword evidence="2" id="KW-0479">Metal-binding</keyword>
<dbReference type="EC" id="3.6.1.41" evidence="1"/>
<dbReference type="GO" id="GO:0000166">
    <property type="term" value="F:nucleotide binding"/>
    <property type="evidence" value="ECO:0007669"/>
    <property type="project" value="UniProtKB-KW"/>
</dbReference>
<dbReference type="GO" id="GO:0046872">
    <property type="term" value="F:metal ion binding"/>
    <property type="evidence" value="ECO:0007669"/>
    <property type="project" value="UniProtKB-KW"/>
</dbReference>
<dbReference type="PANTHER" id="PTHR35795:SF1">
    <property type="entry name" value="BIS(5'-NUCLEOSYL)-TETRAPHOSPHATASE, SYMMETRICAL"/>
    <property type="match status" value="1"/>
</dbReference>
<evidence type="ECO:0000313" key="9">
    <source>
        <dbReference type="Proteomes" id="UP000044136"/>
    </source>
</evidence>
<dbReference type="NCBIfam" id="TIGR00488">
    <property type="entry name" value="bis(5'-nucleosyl)-tetraphosphatase (symmetrical) YqeK"/>
    <property type="match status" value="1"/>
</dbReference>
<dbReference type="PANTHER" id="PTHR35795">
    <property type="entry name" value="SLR1885 PROTEIN"/>
    <property type="match status" value="1"/>
</dbReference>
<comment type="catalytic activity">
    <reaction evidence="6">
        <text>P(1),P(4)-bis(5'-adenosyl) tetraphosphate + H2O = 2 ADP + 2 H(+)</text>
        <dbReference type="Rhea" id="RHEA:24252"/>
        <dbReference type="ChEBI" id="CHEBI:15377"/>
        <dbReference type="ChEBI" id="CHEBI:15378"/>
        <dbReference type="ChEBI" id="CHEBI:58141"/>
        <dbReference type="ChEBI" id="CHEBI:456216"/>
        <dbReference type="EC" id="3.6.1.41"/>
    </reaction>
</comment>
<keyword evidence="9" id="KW-1185">Reference proteome</keyword>
<protein>
    <recommendedName>
        <fullName evidence="1">bis(5'-nucleosyl)-tetraphosphatase (symmetrical)</fullName>
        <ecNumber evidence="1">3.6.1.41</ecNumber>
    </recommendedName>
</protein>
<dbReference type="CDD" id="cd00077">
    <property type="entry name" value="HDc"/>
    <property type="match status" value="1"/>
</dbReference>
<evidence type="ECO:0000256" key="3">
    <source>
        <dbReference type="ARBA" id="ARBA00022741"/>
    </source>
</evidence>
<dbReference type="OrthoDB" id="9782134at2"/>
<dbReference type="InterPro" id="IPR051094">
    <property type="entry name" value="Diverse_Catalytic_Enzymes"/>
</dbReference>
<dbReference type="Pfam" id="PF01966">
    <property type="entry name" value="HD"/>
    <property type="match status" value="1"/>
</dbReference>
<evidence type="ECO:0000313" key="8">
    <source>
        <dbReference type="EMBL" id="CDZ99927.1"/>
    </source>
</evidence>
<organism evidence="8 9">
    <name type="scientific">Jeotgalicoccus saudimassiliensis</name>
    <dbReference type="NCBI Taxonomy" id="1461582"/>
    <lineage>
        <taxon>Bacteria</taxon>
        <taxon>Bacillati</taxon>
        <taxon>Bacillota</taxon>
        <taxon>Bacilli</taxon>
        <taxon>Bacillales</taxon>
        <taxon>Staphylococcaceae</taxon>
        <taxon>Jeotgalicoccus</taxon>
    </lineage>
</organism>
<keyword evidence="8" id="KW-0808">Transferase</keyword>
<keyword evidence="5" id="KW-0408">Iron</keyword>
<dbReference type="RefSeq" id="WP_035808550.1">
    <property type="nucleotide sequence ID" value="NZ_CCSE01000001.1"/>
</dbReference>
<feature type="domain" description="HD" evidence="7">
    <location>
        <begin position="18"/>
        <end position="132"/>
    </location>
</feature>
<dbReference type="SUPFAM" id="SSF109604">
    <property type="entry name" value="HD-domain/PDEase-like"/>
    <property type="match status" value="1"/>
</dbReference>
<keyword evidence="4" id="KW-0378">Hydrolase</keyword>
<name>A0A078M3R4_9STAP</name>
<evidence type="ECO:0000259" key="7">
    <source>
        <dbReference type="PROSITE" id="PS51831"/>
    </source>
</evidence>
<sequence>MKRKEALKVAADKLPKKRFKHCERVAETAVQMSEIFKADKDRCFLAGILHDYSKYDDLSKMYQTVTAEQLDPELLEYKSEVLHGPVAAVKIKNKFNIIDEEILNAVAHHTSGAKQMGLIEKIIYVADYIEPKRTQPGVDQIRDIVFKEKNLDLAVYTITKANVKHLLNKDQTIYHKTIECLNYYNMARE</sequence>
<dbReference type="EMBL" id="CCSE01000001">
    <property type="protein sequence ID" value="CDZ99927.1"/>
    <property type="molecule type" value="Genomic_DNA"/>
</dbReference>
<dbReference type="STRING" id="1461582.BN1048_00728"/>
<evidence type="ECO:0000256" key="6">
    <source>
        <dbReference type="ARBA" id="ARBA00049417"/>
    </source>
</evidence>
<evidence type="ECO:0000256" key="2">
    <source>
        <dbReference type="ARBA" id="ARBA00022723"/>
    </source>
</evidence>
<dbReference type="InterPro" id="IPR006674">
    <property type="entry name" value="HD_domain"/>
</dbReference>
<dbReference type="InterPro" id="IPR005249">
    <property type="entry name" value="YqeK"/>
</dbReference>
<dbReference type="AlphaFoldDB" id="A0A078M3R4"/>
<evidence type="ECO:0000256" key="4">
    <source>
        <dbReference type="ARBA" id="ARBA00022801"/>
    </source>
</evidence>
<dbReference type="HOGENOM" id="CLU_089580_1_1_9"/>
<dbReference type="GO" id="GO:0016779">
    <property type="term" value="F:nucleotidyltransferase activity"/>
    <property type="evidence" value="ECO:0007669"/>
    <property type="project" value="UniProtKB-KW"/>
</dbReference>
<dbReference type="Gene3D" id="1.10.3210.10">
    <property type="entry name" value="Hypothetical protein af1432"/>
    <property type="match status" value="1"/>
</dbReference>
<keyword evidence="8" id="KW-0548">Nucleotidyltransferase</keyword>
<dbReference type="eggNOG" id="COG1713">
    <property type="taxonomic scope" value="Bacteria"/>
</dbReference>
<evidence type="ECO:0000256" key="1">
    <source>
        <dbReference type="ARBA" id="ARBA00012506"/>
    </source>
</evidence>
<evidence type="ECO:0000256" key="5">
    <source>
        <dbReference type="ARBA" id="ARBA00023004"/>
    </source>
</evidence>
<reference evidence="8 9" key="1">
    <citation type="submission" date="2014-07" db="EMBL/GenBank/DDBJ databases">
        <authorList>
            <person name="Urmite Genomes Urmite Genomes"/>
        </authorList>
    </citation>
    <scope>NUCLEOTIDE SEQUENCE [LARGE SCALE GENOMIC DNA]</scope>
    <source>
        <strain evidence="8 9">13MG44_air</strain>
    </source>
</reference>
<gene>
    <name evidence="8" type="ORF">BN1048_00728</name>
</gene>